<keyword evidence="4" id="KW-0963">Cytoplasm</keyword>
<dbReference type="KEGG" id="hazt:108672413"/>
<comment type="subunit">
    <text evidence="11">Interacts with BRI3BP. Interacts with MGAT1 and IFITM3.</text>
</comment>
<feature type="compositionally biased region" description="Low complexity" evidence="12">
    <location>
        <begin position="23"/>
        <end position="33"/>
    </location>
</feature>
<evidence type="ECO:0000256" key="11">
    <source>
        <dbReference type="ARBA" id="ARBA00046593"/>
    </source>
</evidence>
<name>A0A8B7NPF0_HYAAZ</name>
<dbReference type="Proteomes" id="UP000694843">
    <property type="component" value="Unplaced"/>
</dbReference>
<gene>
    <name evidence="15" type="primary">LOC108672413</name>
</gene>
<dbReference type="GeneID" id="108672413"/>
<dbReference type="OMA" id="NCGAMFG"/>
<dbReference type="PANTHER" id="PTHR13551">
    <property type="entry name" value="BRAIN PROTEIN I3"/>
    <property type="match status" value="1"/>
</dbReference>
<dbReference type="PANTHER" id="PTHR13551:SF1">
    <property type="entry name" value="MEMBRANE PROTEIN BRI3"/>
    <property type="match status" value="1"/>
</dbReference>
<keyword evidence="8" id="KW-0458">Lysosome</keyword>
<evidence type="ECO:0000256" key="3">
    <source>
        <dbReference type="ARBA" id="ARBA00008090"/>
    </source>
</evidence>
<comment type="similarity">
    <text evidence="3">Belongs to the BRI3 family.</text>
</comment>
<evidence type="ECO:0000256" key="13">
    <source>
        <dbReference type="SAM" id="Phobius"/>
    </source>
</evidence>
<comment type="subcellular location">
    <subcellularLocation>
        <location evidence="2">Cytoplasm</location>
        <location evidence="2">Perinuclear region</location>
    </subcellularLocation>
    <subcellularLocation>
        <location evidence="1">Lysosome membrane</location>
        <topology evidence="1">Multi-pass membrane protein</topology>
    </subcellularLocation>
</comment>
<evidence type="ECO:0000256" key="10">
    <source>
        <dbReference type="ARBA" id="ARBA00035449"/>
    </source>
</evidence>
<organism evidence="14 15">
    <name type="scientific">Hyalella azteca</name>
    <name type="common">Amphipod</name>
    <dbReference type="NCBI Taxonomy" id="294128"/>
    <lineage>
        <taxon>Eukaryota</taxon>
        <taxon>Metazoa</taxon>
        <taxon>Ecdysozoa</taxon>
        <taxon>Arthropoda</taxon>
        <taxon>Crustacea</taxon>
        <taxon>Multicrustacea</taxon>
        <taxon>Malacostraca</taxon>
        <taxon>Eumalacostraca</taxon>
        <taxon>Peracarida</taxon>
        <taxon>Amphipoda</taxon>
        <taxon>Senticaudata</taxon>
        <taxon>Talitrida</taxon>
        <taxon>Talitroidea</taxon>
        <taxon>Hyalellidae</taxon>
        <taxon>Hyalella</taxon>
    </lineage>
</organism>
<dbReference type="GO" id="GO:0048471">
    <property type="term" value="C:perinuclear region of cytoplasm"/>
    <property type="evidence" value="ECO:0007669"/>
    <property type="project" value="UniProtKB-SubCell"/>
</dbReference>
<feature type="transmembrane region" description="Helical" evidence="13">
    <location>
        <begin position="104"/>
        <end position="122"/>
    </location>
</feature>
<feature type="region of interest" description="Disordered" evidence="12">
    <location>
        <begin position="1"/>
        <end position="48"/>
    </location>
</feature>
<feature type="compositionally biased region" description="Pro residues" evidence="12">
    <location>
        <begin position="34"/>
        <end position="47"/>
    </location>
</feature>
<evidence type="ECO:0000256" key="4">
    <source>
        <dbReference type="ARBA" id="ARBA00022490"/>
    </source>
</evidence>
<protein>
    <recommendedName>
        <fullName evidence="9">Membrane protein BRI3</fullName>
    </recommendedName>
    <alternativeName>
        <fullName evidence="10">Brain protein I3</fullName>
    </alternativeName>
</protein>
<evidence type="ECO:0000256" key="6">
    <source>
        <dbReference type="ARBA" id="ARBA00022989"/>
    </source>
</evidence>
<dbReference type="Pfam" id="PF10164">
    <property type="entry name" value="BRI3"/>
    <property type="match status" value="1"/>
</dbReference>
<keyword evidence="6 13" id="KW-1133">Transmembrane helix</keyword>
<proteinExistence type="inferred from homology"/>
<evidence type="ECO:0000256" key="7">
    <source>
        <dbReference type="ARBA" id="ARBA00023136"/>
    </source>
</evidence>
<reference evidence="15" key="1">
    <citation type="submission" date="2025-08" db="UniProtKB">
        <authorList>
            <consortium name="RefSeq"/>
        </authorList>
    </citation>
    <scope>IDENTIFICATION</scope>
    <source>
        <tissue evidence="15">Whole organism</tissue>
    </source>
</reference>
<evidence type="ECO:0000256" key="9">
    <source>
        <dbReference type="ARBA" id="ARBA00035284"/>
    </source>
</evidence>
<evidence type="ECO:0000313" key="15">
    <source>
        <dbReference type="RefSeq" id="XP_018015550.1"/>
    </source>
</evidence>
<dbReference type="InterPro" id="IPR019317">
    <property type="entry name" value="BRI3"/>
</dbReference>
<evidence type="ECO:0000256" key="2">
    <source>
        <dbReference type="ARBA" id="ARBA00004556"/>
    </source>
</evidence>
<keyword evidence="7 13" id="KW-0472">Membrane</keyword>
<evidence type="ECO:0000256" key="5">
    <source>
        <dbReference type="ARBA" id="ARBA00022692"/>
    </source>
</evidence>
<sequence>MSKAGQDLPPPYAATQAPLGFSGQPQGYPAQPQGYPPQPQGYPPQAYPPQQQTVYVQQPQGASVHVVQPTSTTTTAYVIPAAAVGTCPACRVGILTNEFTCCGIFLAICLFPLGFICCLMMMERRCSNCRAVYG</sequence>
<dbReference type="GO" id="GO:0005765">
    <property type="term" value="C:lysosomal membrane"/>
    <property type="evidence" value="ECO:0007669"/>
    <property type="project" value="UniProtKB-SubCell"/>
</dbReference>
<dbReference type="OrthoDB" id="2564984at2759"/>
<evidence type="ECO:0000313" key="14">
    <source>
        <dbReference type="Proteomes" id="UP000694843"/>
    </source>
</evidence>
<dbReference type="RefSeq" id="XP_018015550.1">
    <property type="nucleotide sequence ID" value="XM_018160061.2"/>
</dbReference>
<evidence type="ECO:0000256" key="1">
    <source>
        <dbReference type="ARBA" id="ARBA00004155"/>
    </source>
</evidence>
<evidence type="ECO:0000256" key="8">
    <source>
        <dbReference type="ARBA" id="ARBA00023228"/>
    </source>
</evidence>
<accession>A0A8B7NPF0</accession>
<dbReference type="AlphaFoldDB" id="A0A8B7NPF0"/>
<keyword evidence="14" id="KW-1185">Reference proteome</keyword>
<keyword evidence="5 13" id="KW-0812">Transmembrane</keyword>
<evidence type="ECO:0000256" key="12">
    <source>
        <dbReference type="SAM" id="MobiDB-lite"/>
    </source>
</evidence>